<evidence type="ECO:0000256" key="5">
    <source>
        <dbReference type="ARBA" id="ARBA00022737"/>
    </source>
</evidence>
<dbReference type="AlphaFoldDB" id="A0A3B9IJB3"/>
<keyword evidence="3 8" id="KW-0812">Transmembrane</keyword>
<dbReference type="HAMAP" id="MF_01430">
    <property type="entry name" value="OM_assembly_BamA"/>
    <property type="match status" value="1"/>
</dbReference>
<evidence type="ECO:0000256" key="9">
    <source>
        <dbReference type="NCBIfam" id="TIGR03303"/>
    </source>
</evidence>
<comment type="function">
    <text evidence="8">Part of the outer membrane protein assembly complex, which is involved in assembly and insertion of beta-barrel proteins into the outer membrane.</text>
</comment>
<comment type="subcellular location">
    <subcellularLocation>
        <location evidence="8">Cell outer membrane</location>
    </subcellularLocation>
    <subcellularLocation>
        <location evidence="1">Membrane</location>
    </subcellularLocation>
</comment>
<evidence type="ECO:0000256" key="4">
    <source>
        <dbReference type="ARBA" id="ARBA00022729"/>
    </source>
</evidence>
<comment type="similarity">
    <text evidence="8">Belongs to the BamA family.</text>
</comment>
<evidence type="ECO:0000256" key="7">
    <source>
        <dbReference type="ARBA" id="ARBA00023237"/>
    </source>
</evidence>
<dbReference type="Gene3D" id="3.10.20.310">
    <property type="entry name" value="membrane protein fhac"/>
    <property type="match status" value="5"/>
</dbReference>
<feature type="signal peptide" evidence="8">
    <location>
        <begin position="1"/>
        <end position="23"/>
    </location>
</feature>
<evidence type="ECO:0000256" key="2">
    <source>
        <dbReference type="ARBA" id="ARBA00022452"/>
    </source>
</evidence>
<gene>
    <name evidence="8 11" type="primary">bamA</name>
    <name evidence="11" type="ORF">DCK97_08330</name>
</gene>
<dbReference type="InterPro" id="IPR000184">
    <property type="entry name" value="Bac_surfAg_D15"/>
</dbReference>
<evidence type="ECO:0000256" key="3">
    <source>
        <dbReference type="ARBA" id="ARBA00022692"/>
    </source>
</evidence>
<dbReference type="NCBIfam" id="TIGR03303">
    <property type="entry name" value="OM_YaeT"/>
    <property type="match status" value="1"/>
</dbReference>
<keyword evidence="4 8" id="KW-0732">Signal</keyword>
<comment type="caution">
    <text evidence="11">The sequence shown here is derived from an EMBL/GenBank/DDBJ whole genome shotgun (WGS) entry which is preliminary data.</text>
</comment>
<comment type="subunit">
    <text evidence="8">Part of the Bam complex.</text>
</comment>
<dbReference type="PANTHER" id="PTHR12815">
    <property type="entry name" value="SORTING AND ASSEMBLY MACHINERY SAMM50 PROTEIN FAMILY MEMBER"/>
    <property type="match status" value="1"/>
</dbReference>
<feature type="domain" description="POTRA" evidence="10">
    <location>
        <begin position="35"/>
        <end position="102"/>
    </location>
</feature>
<dbReference type="PIRSF" id="PIRSF006076">
    <property type="entry name" value="OM_assembly_OMP85"/>
    <property type="match status" value="1"/>
</dbReference>
<dbReference type="Proteomes" id="UP000257706">
    <property type="component" value="Unassembled WGS sequence"/>
</dbReference>
<sequence length="763" mass="85744" precursor="true">MPRSWLAMTMTATMLASTAIAHAQAPVAPPAAQAARIDRIQVNGNQRIEAETIRSYLSLRQGDPADPSLIDESLKTLYGTGLFADVALRVEGNTLVVDVVENPVINRIDFEGNRRLEDSDLEKEVLLRPRTVYTRTRVAQDVERLQEVYRRNGRYAARIDPKIIQLDQNRVDLIFEIEEGPRTEVRKISFTGNDRFSDSALRDVVLTTEARWYNFFTSNDTYDPDRLNYDRELLRRFYLKNGYADFVVQSAVAELAPEGEEFYVTFVVEEGERYKLGKVDVQTTLPGLDTATLEDVVETESDDWYDATKVDRTVEALTTEVTNRGYPFVRVQPSVTKDRETHVINITYNIDEGPRNFIERIEVNGNARTLDEVIRREFRVAEGDPFNAERIRTSRDRVRNLDYFDKVEVTTEPGSDPDKTVVKVDVEEKSTGEISFGVGYSTGSGPLGDVGIRERNLLGRGQDLRLGFTISGNKQLIDLSFTEPYFLNRDVAAGFDVFRREIDREDESGYVQKTTGGALRADYWLTPSLRHGLKYTLRNDEVTDVNEDASRYIREQEGQRLSSIVSQTFTYDKRDSKVDPRDGYLLRLTQDLAGLGGDAKYARHRVDAAWYYPITDDVVGLVSGQVGYILGLGEDIPINDRFFLGGDSLRGFATAGVGPRDVDAGDALGGNFLYSGTVEVGFPLGLPDDYDVRGRVFSDFGSVTQLDDSGPEIRDVSSIRASVGVGLTWISPFGPIRLDAAQAVLKESFDDTEVFRFSFGTRF</sequence>
<evidence type="ECO:0000256" key="8">
    <source>
        <dbReference type="HAMAP-Rule" id="MF_01430"/>
    </source>
</evidence>
<dbReference type="InterPro" id="IPR039910">
    <property type="entry name" value="D15-like"/>
</dbReference>
<dbReference type="Pfam" id="PF01103">
    <property type="entry name" value="Omp85"/>
    <property type="match status" value="1"/>
</dbReference>
<evidence type="ECO:0000256" key="6">
    <source>
        <dbReference type="ARBA" id="ARBA00023136"/>
    </source>
</evidence>
<proteinExistence type="inferred from homology"/>
<dbReference type="Pfam" id="PF07244">
    <property type="entry name" value="POTRA"/>
    <property type="match status" value="5"/>
</dbReference>
<evidence type="ECO:0000313" key="12">
    <source>
        <dbReference type="Proteomes" id="UP000257706"/>
    </source>
</evidence>
<organism evidence="11 12">
    <name type="scientific">Tistrella mobilis</name>
    <dbReference type="NCBI Taxonomy" id="171437"/>
    <lineage>
        <taxon>Bacteria</taxon>
        <taxon>Pseudomonadati</taxon>
        <taxon>Pseudomonadota</taxon>
        <taxon>Alphaproteobacteria</taxon>
        <taxon>Geminicoccales</taxon>
        <taxon>Geminicoccaceae</taxon>
        <taxon>Tistrella</taxon>
    </lineage>
</organism>
<evidence type="ECO:0000313" key="11">
    <source>
        <dbReference type="EMBL" id="HAE47413.1"/>
    </source>
</evidence>
<dbReference type="EMBL" id="DMAI01000127">
    <property type="protein sequence ID" value="HAE47413.1"/>
    <property type="molecule type" value="Genomic_DNA"/>
</dbReference>
<feature type="domain" description="POTRA" evidence="10">
    <location>
        <begin position="103"/>
        <end position="180"/>
    </location>
</feature>
<dbReference type="Gene3D" id="2.40.160.50">
    <property type="entry name" value="membrane protein fhac: a member of the omp85/tpsb transporter family"/>
    <property type="match status" value="1"/>
</dbReference>
<dbReference type="GO" id="GO:0051205">
    <property type="term" value="P:protein insertion into membrane"/>
    <property type="evidence" value="ECO:0007669"/>
    <property type="project" value="UniProtKB-UniRule"/>
</dbReference>
<keyword evidence="6 8" id="KW-0472">Membrane</keyword>
<feature type="domain" description="POTRA" evidence="10">
    <location>
        <begin position="183"/>
        <end position="271"/>
    </location>
</feature>
<keyword evidence="7 8" id="KW-0998">Cell outer membrane</keyword>
<accession>A0A3B9IJB3</accession>
<feature type="domain" description="POTRA" evidence="10">
    <location>
        <begin position="356"/>
        <end position="429"/>
    </location>
</feature>
<dbReference type="GO" id="GO:0043165">
    <property type="term" value="P:Gram-negative-bacterium-type cell outer membrane assembly"/>
    <property type="evidence" value="ECO:0007669"/>
    <property type="project" value="UniProtKB-UniRule"/>
</dbReference>
<dbReference type="InterPro" id="IPR023707">
    <property type="entry name" value="OM_assembly_BamA"/>
</dbReference>
<protein>
    <recommendedName>
        <fullName evidence="8 9">Outer membrane protein assembly factor BamA</fullName>
    </recommendedName>
</protein>
<evidence type="ECO:0000256" key="1">
    <source>
        <dbReference type="ARBA" id="ARBA00004370"/>
    </source>
</evidence>
<reference evidence="11 12" key="1">
    <citation type="journal article" date="2018" name="Nat. Biotechnol.">
        <title>A standardized bacterial taxonomy based on genome phylogeny substantially revises the tree of life.</title>
        <authorList>
            <person name="Parks D.H."/>
            <person name="Chuvochina M."/>
            <person name="Waite D.W."/>
            <person name="Rinke C."/>
            <person name="Skarshewski A."/>
            <person name="Chaumeil P.A."/>
            <person name="Hugenholtz P."/>
        </authorList>
    </citation>
    <scope>NUCLEOTIDE SEQUENCE [LARGE SCALE GENOMIC DNA]</scope>
    <source>
        <strain evidence="11">UBA8739</strain>
    </source>
</reference>
<dbReference type="GO" id="GO:0009279">
    <property type="term" value="C:cell outer membrane"/>
    <property type="evidence" value="ECO:0007669"/>
    <property type="project" value="UniProtKB-SubCell"/>
</dbReference>
<dbReference type="InterPro" id="IPR010827">
    <property type="entry name" value="BamA/TamA_POTRA"/>
</dbReference>
<dbReference type="PROSITE" id="PS51779">
    <property type="entry name" value="POTRA"/>
    <property type="match status" value="4"/>
</dbReference>
<keyword evidence="5 8" id="KW-0677">Repeat</keyword>
<feature type="chain" id="PRO_5017841249" description="Outer membrane protein assembly factor BamA" evidence="8">
    <location>
        <begin position="24"/>
        <end position="763"/>
    </location>
</feature>
<dbReference type="PANTHER" id="PTHR12815:SF23">
    <property type="entry name" value="OUTER MEMBRANE PROTEIN ASSEMBLY FACTOR BAMA"/>
    <property type="match status" value="1"/>
</dbReference>
<name>A0A3B9IJB3_9PROT</name>
<dbReference type="InterPro" id="IPR034746">
    <property type="entry name" value="POTRA"/>
</dbReference>
<keyword evidence="2 8" id="KW-1134">Transmembrane beta strand</keyword>
<evidence type="ECO:0000259" key="10">
    <source>
        <dbReference type="PROSITE" id="PS51779"/>
    </source>
</evidence>